<dbReference type="AlphaFoldDB" id="A0A5K1AN57"/>
<accession>A0A5K1AN57</accession>
<reference evidence="1" key="1">
    <citation type="submission" date="2019-09" db="EMBL/GenBank/DDBJ databases">
        <authorList>
            <person name="Zhang L."/>
        </authorList>
    </citation>
    <scope>NUCLEOTIDE SEQUENCE</scope>
</reference>
<organism evidence="1">
    <name type="scientific">Nymphaea colorata</name>
    <name type="common">pocket water lily</name>
    <dbReference type="NCBI Taxonomy" id="210225"/>
    <lineage>
        <taxon>Eukaryota</taxon>
        <taxon>Viridiplantae</taxon>
        <taxon>Streptophyta</taxon>
        <taxon>Embryophyta</taxon>
        <taxon>Tracheophyta</taxon>
        <taxon>Spermatophyta</taxon>
        <taxon>Magnoliopsida</taxon>
        <taxon>Nymphaeales</taxon>
        <taxon>Nymphaeaceae</taxon>
        <taxon>Nymphaea</taxon>
    </lineage>
</organism>
<proteinExistence type="predicted"/>
<name>A0A5K1AN57_9MAGN</name>
<dbReference type="EMBL" id="LR721780">
    <property type="protein sequence ID" value="VVW03388.1"/>
    <property type="molecule type" value="Genomic_DNA"/>
</dbReference>
<protein>
    <submittedName>
        <fullName evidence="1">Uncharacterized protein</fullName>
    </submittedName>
</protein>
<evidence type="ECO:0000313" key="1">
    <source>
        <dbReference type="EMBL" id="VVW03388.1"/>
    </source>
</evidence>
<gene>
    <name evidence="1" type="ORF">NYM_LOCUS13644</name>
</gene>
<sequence length="31" mass="3455">MYNGEALFGHVELVKGKRIHLLPSVHSPDLP</sequence>